<feature type="transmembrane region" description="Helical" evidence="2">
    <location>
        <begin position="49"/>
        <end position="69"/>
    </location>
</feature>
<evidence type="ECO:0000256" key="2">
    <source>
        <dbReference type="SAM" id="Phobius"/>
    </source>
</evidence>
<evidence type="ECO:0000313" key="5">
    <source>
        <dbReference type="Proteomes" id="UP000323242"/>
    </source>
</evidence>
<dbReference type="InterPro" id="IPR043724">
    <property type="entry name" value="DUF5666"/>
</dbReference>
<reference evidence="4 5" key="1">
    <citation type="submission" date="2019-08" db="EMBL/GenBank/DDBJ databases">
        <title>Draft genome for granaticin producer strain Streptomyces parvus C05.</title>
        <authorList>
            <person name="Gonzalez-Pimentel J.L."/>
        </authorList>
    </citation>
    <scope>NUCLEOTIDE SEQUENCE [LARGE SCALE GENOMIC DNA]</scope>
    <source>
        <strain evidence="4 5">C05</strain>
    </source>
</reference>
<feature type="compositionally biased region" description="Basic and acidic residues" evidence="1">
    <location>
        <begin position="116"/>
        <end position="127"/>
    </location>
</feature>
<accession>A0A5D4JNR4</accession>
<proteinExistence type="predicted"/>
<keyword evidence="5" id="KW-1185">Reference proteome</keyword>
<dbReference type="RefSeq" id="WP_148901832.1">
    <property type="nucleotide sequence ID" value="NZ_VSZQ01000026.1"/>
</dbReference>
<dbReference type="Pfam" id="PF18914">
    <property type="entry name" value="DUF5666"/>
    <property type="match status" value="1"/>
</dbReference>
<protein>
    <recommendedName>
        <fullName evidence="3">DUF5666 domain-containing protein</fullName>
    </recommendedName>
</protein>
<feature type="compositionally biased region" description="Polar residues" evidence="1">
    <location>
        <begin position="172"/>
        <end position="181"/>
    </location>
</feature>
<feature type="compositionally biased region" description="Polar residues" evidence="1">
    <location>
        <begin position="128"/>
        <end position="144"/>
    </location>
</feature>
<evidence type="ECO:0000313" key="4">
    <source>
        <dbReference type="EMBL" id="TYR65283.1"/>
    </source>
</evidence>
<keyword evidence="2" id="KW-0472">Membrane</keyword>
<feature type="region of interest" description="Disordered" evidence="1">
    <location>
        <begin position="74"/>
        <end position="201"/>
    </location>
</feature>
<feature type="region of interest" description="Disordered" evidence="1">
    <location>
        <begin position="1"/>
        <end position="44"/>
    </location>
</feature>
<feature type="domain" description="DUF5666" evidence="3">
    <location>
        <begin position="113"/>
        <end position="177"/>
    </location>
</feature>
<organism evidence="4 5">
    <name type="scientific">Streptomyces parvus</name>
    <dbReference type="NCBI Taxonomy" id="66428"/>
    <lineage>
        <taxon>Bacteria</taxon>
        <taxon>Bacillati</taxon>
        <taxon>Actinomycetota</taxon>
        <taxon>Actinomycetes</taxon>
        <taxon>Kitasatosporales</taxon>
        <taxon>Streptomycetaceae</taxon>
        <taxon>Streptomyces</taxon>
    </lineage>
</organism>
<dbReference type="Proteomes" id="UP000323242">
    <property type="component" value="Unassembled WGS sequence"/>
</dbReference>
<dbReference type="AlphaFoldDB" id="A0A5D4JNR4"/>
<sequence length="201" mass="20276">MSRHEQPSAPKGSRRSIQTGLPDELLTAAHHQDDLDEELADKRQGPGKLTLVLGAAILAVCGIAGGIAIEKAMTSEPTARSQAGGRTGGTGESSEQRGGEGGRAGSGGGSVIGTVERIDDGTVHVKTSDGQTVKVKTTGDTRVQVTKEGSPEDLASGQTVAVSGERAEDGSLSATVISQGSPARGAGRGGPARNENQEDPS</sequence>
<name>A0A5D4JNR4_9ACTN</name>
<keyword evidence="2" id="KW-1133">Transmembrane helix</keyword>
<comment type="caution">
    <text evidence="4">The sequence shown here is derived from an EMBL/GenBank/DDBJ whole genome shotgun (WGS) entry which is preliminary data.</text>
</comment>
<keyword evidence="2" id="KW-0812">Transmembrane</keyword>
<evidence type="ECO:0000256" key="1">
    <source>
        <dbReference type="SAM" id="MobiDB-lite"/>
    </source>
</evidence>
<feature type="compositionally biased region" description="Gly residues" evidence="1">
    <location>
        <begin position="101"/>
        <end position="111"/>
    </location>
</feature>
<evidence type="ECO:0000259" key="3">
    <source>
        <dbReference type="Pfam" id="PF18914"/>
    </source>
</evidence>
<dbReference type="EMBL" id="VSZQ01000026">
    <property type="protein sequence ID" value="TYR65283.1"/>
    <property type="molecule type" value="Genomic_DNA"/>
</dbReference>
<gene>
    <name evidence="4" type="ORF">FY004_06990</name>
</gene>